<protein>
    <submittedName>
        <fullName evidence="1">Uncharacterized protein</fullName>
    </submittedName>
</protein>
<organism evidence="1 2">
    <name type="scientific">Prevotella intermedia</name>
    <dbReference type="NCBI Taxonomy" id="28131"/>
    <lineage>
        <taxon>Bacteria</taxon>
        <taxon>Pseudomonadati</taxon>
        <taxon>Bacteroidota</taxon>
        <taxon>Bacteroidia</taxon>
        <taxon>Bacteroidales</taxon>
        <taxon>Prevotellaceae</taxon>
        <taxon>Prevotella</taxon>
    </lineage>
</organism>
<name>A0A2D3LAJ5_PREIN</name>
<dbReference type="AlphaFoldDB" id="A0A2D3LAJ5"/>
<evidence type="ECO:0000313" key="1">
    <source>
        <dbReference type="EMBL" id="ATV27596.1"/>
    </source>
</evidence>
<dbReference type="Proteomes" id="UP000229630">
    <property type="component" value="Chromosome 2"/>
</dbReference>
<dbReference type="EMBL" id="CP024724">
    <property type="protein sequence ID" value="ATV27596.1"/>
    <property type="molecule type" value="Genomic_DNA"/>
</dbReference>
<gene>
    <name evidence="1" type="ORF">CTM62_12755</name>
</gene>
<proteinExistence type="predicted"/>
<sequence length="65" mass="7730">MRNGINSTPTPRPHIRSVYRVDLKENRLYFVKIILTKNDSFDLTLQKRRFCDAKEPLLPCKTYAF</sequence>
<reference evidence="1 2" key="1">
    <citation type="submission" date="2017-11" db="EMBL/GenBank/DDBJ databases">
        <title>Genome sequencing of Prevotella intermedia KCOM 2837.</title>
        <authorList>
            <person name="Kook J.-K."/>
            <person name="Park S.-N."/>
            <person name="Lim Y.K."/>
        </authorList>
    </citation>
    <scope>NUCLEOTIDE SEQUENCE [LARGE SCALE GENOMIC DNA]</scope>
    <source>
        <strain evidence="1 2">KCOM 2837</strain>
    </source>
</reference>
<accession>A0A2D3LAJ5</accession>
<evidence type="ECO:0000313" key="2">
    <source>
        <dbReference type="Proteomes" id="UP000229630"/>
    </source>
</evidence>